<evidence type="ECO:0008006" key="3">
    <source>
        <dbReference type="Google" id="ProtNLM"/>
    </source>
</evidence>
<evidence type="ECO:0000313" key="2">
    <source>
        <dbReference type="Proteomes" id="UP000618579"/>
    </source>
</evidence>
<proteinExistence type="predicted"/>
<name>A0ABX1ZT79_9BACL</name>
<organism evidence="1 2">
    <name type="scientific">Paenibacillus planticolens</name>
    <dbReference type="NCBI Taxonomy" id="2654976"/>
    <lineage>
        <taxon>Bacteria</taxon>
        <taxon>Bacillati</taxon>
        <taxon>Bacillota</taxon>
        <taxon>Bacilli</taxon>
        <taxon>Bacillales</taxon>
        <taxon>Paenibacillaceae</taxon>
        <taxon>Paenibacillus</taxon>
    </lineage>
</organism>
<dbReference type="InterPro" id="IPR015943">
    <property type="entry name" value="WD40/YVTN_repeat-like_dom_sf"/>
</dbReference>
<dbReference type="RefSeq" id="WP_171685082.1">
    <property type="nucleotide sequence ID" value="NZ_WHNZ01000042.1"/>
</dbReference>
<dbReference type="EMBL" id="WHNZ01000042">
    <property type="protein sequence ID" value="NOV02255.1"/>
    <property type="molecule type" value="Genomic_DNA"/>
</dbReference>
<dbReference type="Gene3D" id="2.130.10.10">
    <property type="entry name" value="YVTN repeat-like/Quinoprotein amine dehydrogenase"/>
    <property type="match status" value="1"/>
</dbReference>
<protein>
    <recommendedName>
        <fullName evidence="3">WD40 repeat domain-containing protein</fullName>
    </recommendedName>
</protein>
<dbReference type="Proteomes" id="UP000618579">
    <property type="component" value="Unassembled WGS sequence"/>
</dbReference>
<accession>A0ABX1ZT79</accession>
<evidence type="ECO:0000313" key="1">
    <source>
        <dbReference type="EMBL" id="NOV02255.1"/>
    </source>
</evidence>
<dbReference type="PROSITE" id="PS51257">
    <property type="entry name" value="PROKAR_LIPOPROTEIN"/>
    <property type="match status" value="1"/>
</dbReference>
<reference evidence="1 2" key="1">
    <citation type="submission" date="2019-10" db="EMBL/GenBank/DDBJ databases">
        <title>Description of Paenibacillus pedi sp. nov.</title>
        <authorList>
            <person name="Carlier A."/>
            <person name="Qi S."/>
        </authorList>
    </citation>
    <scope>NUCLEOTIDE SEQUENCE [LARGE SCALE GENOMIC DNA]</scope>
    <source>
        <strain evidence="1 2">LMG 31457</strain>
    </source>
</reference>
<keyword evidence="2" id="KW-1185">Reference proteome</keyword>
<sequence>MSKRWMGFMTVLFLVTILSAGCLKTTRSETIIIPDTAETSGTKGKQELFEVKTIYRILSKNTEHGTPLGWIDESSLLGLFDETANLASLDRIDAPYESHLKLHSSEAVSDSLAFSPDGQTIASVRQINGEYTLNLSTLTDQKGAVISTLGMSQIRSLKFGWSNNGRFLVYTAYKPEDKGAFIGVYDMKEHSLKSYTYSAWDPKDTIISIHIADDAQGVALVRKADKRFYVDVGAWSGSQMVNQYEHLVAGDTQVEWIHNDQIAFIGQEGTLYAYDRRNAALSDFVEGVSMFRLSQDRKSIAFSQDKDTVYAATLYGNNVMNKTQLFKGVVPSLMAWSPDNGRLLLSGWKSYERDQLRAAPAPAASQASTQTAEVVSSGMQNLVIEFK</sequence>
<gene>
    <name evidence="1" type="ORF">GC097_19800</name>
</gene>
<comment type="caution">
    <text evidence="1">The sequence shown here is derived from an EMBL/GenBank/DDBJ whole genome shotgun (WGS) entry which is preliminary data.</text>
</comment>
<dbReference type="SUPFAM" id="SSF82171">
    <property type="entry name" value="DPP6 N-terminal domain-like"/>
    <property type="match status" value="1"/>
</dbReference>